<dbReference type="Gene3D" id="3.90.320.10">
    <property type="match status" value="1"/>
</dbReference>
<accession>A0A9D4MIX7</accession>
<dbReference type="PANTHER" id="PTHR47526:SF4">
    <property type="entry name" value="SWIM-TYPE DOMAIN-CONTAINING PROTEIN"/>
    <property type="match status" value="1"/>
</dbReference>
<reference evidence="1" key="1">
    <citation type="journal article" date="2019" name="bioRxiv">
        <title>The Genome of the Zebra Mussel, Dreissena polymorpha: A Resource for Invasive Species Research.</title>
        <authorList>
            <person name="McCartney M.A."/>
            <person name="Auch B."/>
            <person name="Kono T."/>
            <person name="Mallez S."/>
            <person name="Zhang Y."/>
            <person name="Obille A."/>
            <person name="Becker A."/>
            <person name="Abrahante J.E."/>
            <person name="Garbe J."/>
            <person name="Badalamenti J.P."/>
            <person name="Herman A."/>
            <person name="Mangelson H."/>
            <person name="Liachko I."/>
            <person name="Sullivan S."/>
            <person name="Sone E.D."/>
            <person name="Koren S."/>
            <person name="Silverstein K.A.T."/>
            <person name="Beckman K.B."/>
            <person name="Gohl D.M."/>
        </authorList>
    </citation>
    <scope>NUCLEOTIDE SEQUENCE</scope>
    <source>
        <strain evidence="1">Duluth1</strain>
        <tissue evidence="1">Whole animal</tissue>
    </source>
</reference>
<dbReference type="InterPro" id="IPR011335">
    <property type="entry name" value="Restrct_endonuc-II-like"/>
</dbReference>
<comment type="caution">
    <text evidence="1">The sequence shown here is derived from an EMBL/GenBank/DDBJ whole genome shotgun (WGS) entry which is preliminary data.</text>
</comment>
<proteinExistence type="predicted"/>
<dbReference type="SUPFAM" id="SSF52980">
    <property type="entry name" value="Restriction endonuclease-like"/>
    <property type="match status" value="1"/>
</dbReference>
<dbReference type="InterPro" id="IPR011604">
    <property type="entry name" value="PDDEXK-like_dom_sf"/>
</dbReference>
<evidence type="ECO:0000313" key="1">
    <source>
        <dbReference type="EMBL" id="KAH3877056.1"/>
    </source>
</evidence>
<evidence type="ECO:0000313" key="2">
    <source>
        <dbReference type="Proteomes" id="UP000828390"/>
    </source>
</evidence>
<keyword evidence="2" id="KW-1185">Reference proteome</keyword>
<gene>
    <name evidence="1" type="ORF">DPMN_000912</name>
</gene>
<protein>
    <submittedName>
        <fullName evidence="1">Uncharacterized protein</fullName>
    </submittedName>
</protein>
<dbReference type="AlphaFoldDB" id="A0A9D4MIX7"/>
<dbReference type="PANTHER" id="PTHR47526">
    <property type="entry name" value="ATP-DEPENDENT DNA HELICASE"/>
    <property type="match status" value="1"/>
</dbReference>
<reference evidence="1" key="2">
    <citation type="submission" date="2020-11" db="EMBL/GenBank/DDBJ databases">
        <authorList>
            <person name="McCartney M.A."/>
            <person name="Auch B."/>
            <person name="Kono T."/>
            <person name="Mallez S."/>
            <person name="Becker A."/>
            <person name="Gohl D.M."/>
            <person name="Silverstein K.A.T."/>
            <person name="Koren S."/>
            <person name="Bechman K.B."/>
            <person name="Herman A."/>
            <person name="Abrahante J.E."/>
            <person name="Garbe J."/>
        </authorList>
    </citation>
    <scope>NUCLEOTIDE SEQUENCE</scope>
    <source>
        <strain evidence="1">Duluth1</strain>
        <tissue evidence="1">Whole animal</tissue>
    </source>
</reference>
<dbReference type="EMBL" id="JAIWYP010000001">
    <property type="protein sequence ID" value="KAH3877056.1"/>
    <property type="molecule type" value="Genomic_DNA"/>
</dbReference>
<dbReference type="Proteomes" id="UP000828390">
    <property type="component" value="Unassembled WGS sequence"/>
</dbReference>
<dbReference type="GO" id="GO:0006281">
    <property type="term" value="P:DNA repair"/>
    <property type="evidence" value="ECO:0007669"/>
    <property type="project" value="UniProtKB-ARBA"/>
</dbReference>
<sequence>MRDRTVKEALADEAMKKNICIEQIQDKVQMKREHMYWYQVQGQLLVTGAKFCDFVLFTRQDLFKERIEPDQYTMEQILTKMVNVFDGFVCEK</sequence>
<organism evidence="1 2">
    <name type="scientific">Dreissena polymorpha</name>
    <name type="common">Zebra mussel</name>
    <name type="synonym">Mytilus polymorpha</name>
    <dbReference type="NCBI Taxonomy" id="45954"/>
    <lineage>
        <taxon>Eukaryota</taxon>
        <taxon>Metazoa</taxon>
        <taxon>Spiralia</taxon>
        <taxon>Lophotrochozoa</taxon>
        <taxon>Mollusca</taxon>
        <taxon>Bivalvia</taxon>
        <taxon>Autobranchia</taxon>
        <taxon>Heteroconchia</taxon>
        <taxon>Euheterodonta</taxon>
        <taxon>Imparidentia</taxon>
        <taxon>Neoheterodontei</taxon>
        <taxon>Myida</taxon>
        <taxon>Dreissenoidea</taxon>
        <taxon>Dreissenidae</taxon>
        <taxon>Dreissena</taxon>
    </lineage>
</organism>
<name>A0A9D4MIX7_DREPO</name>